<evidence type="ECO:0000256" key="3">
    <source>
        <dbReference type="ARBA" id="ARBA00022763"/>
    </source>
</evidence>
<dbReference type="Gene3D" id="3.90.1680.10">
    <property type="entry name" value="SOS response associated peptidase-like"/>
    <property type="match status" value="1"/>
</dbReference>
<keyword evidence="10" id="KW-1185">Reference proteome</keyword>
<evidence type="ECO:0000256" key="6">
    <source>
        <dbReference type="ARBA" id="ARBA00023125"/>
    </source>
</evidence>
<dbReference type="EMBL" id="JACCAA010000001">
    <property type="protein sequence ID" value="NYG60542.1"/>
    <property type="molecule type" value="Genomic_DNA"/>
</dbReference>
<organism evidence="9 10">
    <name type="scientific">Nocardioides daedukensis</name>
    <dbReference type="NCBI Taxonomy" id="634462"/>
    <lineage>
        <taxon>Bacteria</taxon>
        <taxon>Bacillati</taxon>
        <taxon>Actinomycetota</taxon>
        <taxon>Actinomycetes</taxon>
        <taxon>Propionibacteriales</taxon>
        <taxon>Nocardioidaceae</taxon>
        <taxon>Nocardioides</taxon>
    </lineage>
</organism>
<dbReference type="GO" id="GO:0016829">
    <property type="term" value="F:lyase activity"/>
    <property type="evidence" value="ECO:0007669"/>
    <property type="project" value="UniProtKB-KW"/>
</dbReference>
<dbReference type="RefSeq" id="WP_179503459.1">
    <property type="nucleotide sequence ID" value="NZ_JACCAA010000001.1"/>
</dbReference>
<evidence type="ECO:0000256" key="8">
    <source>
        <dbReference type="RuleBase" id="RU364100"/>
    </source>
</evidence>
<dbReference type="InterPro" id="IPR003738">
    <property type="entry name" value="SRAP"/>
</dbReference>
<evidence type="ECO:0000256" key="1">
    <source>
        <dbReference type="ARBA" id="ARBA00008136"/>
    </source>
</evidence>
<keyword evidence="5" id="KW-0190">Covalent protein-DNA linkage</keyword>
<evidence type="ECO:0000256" key="4">
    <source>
        <dbReference type="ARBA" id="ARBA00022801"/>
    </source>
</evidence>
<name>A0A7Y9S4R4_9ACTN</name>
<dbReference type="SUPFAM" id="SSF143081">
    <property type="entry name" value="BB1717-like"/>
    <property type="match status" value="1"/>
</dbReference>
<dbReference type="PANTHER" id="PTHR13604">
    <property type="entry name" value="DC12-RELATED"/>
    <property type="match status" value="1"/>
</dbReference>
<dbReference type="GO" id="GO:0003697">
    <property type="term" value="F:single-stranded DNA binding"/>
    <property type="evidence" value="ECO:0007669"/>
    <property type="project" value="InterPro"/>
</dbReference>
<accession>A0A7Y9S4R4</accession>
<comment type="similarity">
    <text evidence="1 8">Belongs to the SOS response-associated peptidase family.</text>
</comment>
<evidence type="ECO:0000256" key="5">
    <source>
        <dbReference type="ARBA" id="ARBA00023124"/>
    </source>
</evidence>
<sequence>MCGRYASSRQPEDLIEEFEVEEALIPAPLEPDFNVAPTKEVYAVLERPAKQERPQQRQLRVLNWGLIPSWAKEASIGNRMINARMETVAEKPAYRRAFAARRCLLPADGYFEWYPTQQVGKNGKPKKQPFFIRPRDNGVLAMAGLYEIWRDPSLPEDHPSPFRWTCTVITTDAEDDLGHIHDRMPLMVPTERWTDWLDPTTRGAELLDLLEPAAPGRLEAYPVSAMVSNVRNNGPELIEPLPIDDLPREH</sequence>
<dbReference type="InterPro" id="IPR036590">
    <property type="entry name" value="SRAP-like"/>
</dbReference>
<dbReference type="GO" id="GO:0106300">
    <property type="term" value="P:protein-DNA covalent cross-linking repair"/>
    <property type="evidence" value="ECO:0007669"/>
    <property type="project" value="InterPro"/>
</dbReference>
<dbReference type="EC" id="3.4.-.-" evidence="8"/>
<protein>
    <recommendedName>
        <fullName evidence="8">Abasic site processing protein</fullName>
        <ecNumber evidence="8">3.4.-.-</ecNumber>
    </recommendedName>
</protein>
<evidence type="ECO:0000313" key="9">
    <source>
        <dbReference type="EMBL" id="NYG60542.1"/>
    </source>
</evidence>
<dbReference type="Proteomes" id="UP000540656">
    <property type="component" value="Unassembled WGS sequence"/>
</dbReference>
<dbReference type="PANTHER" id="PTHR13604:SF0">
    <property type="entry name" value="ABASIC SITE PROCESSING PROTEIN HMCES"/>
    <property type="match status" value="1"/>
</dbReference>
<keyword evidence="4 8" id="KW-0378">Hydrolase</keyword>
<keyword evidence="2 8" id="KW-0645">Protease</keyword>
<gene>
    <name evidence="9" type="ORF">BJ980_003465</name>
</gene>
<keyword evidence="6" id="KW-0238">DNA-binding</keyword>
<proteinExistence type="inferred from homology"/>
<dbReference type="Pfam" id="PF02586">
    <property type="entry name" value="SRAP"/>
    <property type="match status" value="1"/>
</dbReference>
<keyword evidence="3" id="KW-0227">DNA damage</keyword>
<dbReference type="GO" id="GO:0008233">
    <property type="term" value="F:peptidase activity"/>
    <property type="evidence" value="ECO:0007669"/>
    <property type="project" value="UniProtKB-KW"/>
</dbReference>
<reference evidence="9 10" key="1">
    <citation type="submission" date="2020-07" db="EMBL/GenBank/DDBJ databases">
        <title>Sequencing the genomes of 1000 actinobacteria strains.</title>
        <authorList>
            <person name="Klenk H.-P."/>
        </authorList>
    </citation>
    <scope>NUCLEOTIDE SEQUENCE [LARGE SCALE GENOMIC DNA]</scope>
    <source>
        <strain evidence="9 10">DSM 23819</strain>
    </source>
</reference>
<dbReference type="AlphaFoldDB" id="A0A7Y9S4R4"/>
<comment type="caution">
    <text evidence="9">The sequence shown here is derived from an EMBL/GenBank/DDBJ whole genome shotgun (WGS) entry which is preliminary data.</text>
</comment>
<evidence type="ECO:0000313" key="10">
    <source>
        <dbReference type="Proteomes" id="UP000540656"/>
    </source>
</evidence>
<evidence type="ECO:0000256" key="2">
    <source>
        <dbReference type="ARBA" id="ARBA00022670"/>
    </source>
</evidence>
<evidence type="ECO:0000256" key="7">
    <source>
        <dbReference type="ARBA" id="ARBA00023239"/>
    </source>
</evidence>
<keyword evidence="7" id="KW-0456">Lyase</keyword>
<dbReference type="GO" id="GO:0006508">
    <property type="term" value="P:proteolysis"/>
    <property type="evidence" value="ECO:0007669"/>
    <property type="project" value="UniProtKB-KW"/>
</dbReference>